<dbReference type="AlphaFoldDB" id="A0AAV7JUF3"/>
<name>A0AAV7JUF3_9METZ</name>
<sequence>MTEEKTALVSQQRTNTSDGATLQTQEAPITERALLITAVLVILGYFMFGFPGLLAGIFLVIAYLKFQKGEYDKAILYNRIARVIAIIFLVIGIIVTLMGVVFLLLYFAIYISLKY</sequence>
<evidence type="ECO:0008006" key="5">
    <source>
        <dbReference type="Google" id="ProtNLM"/>
    </source>
</evidence>
<dbReference type="Proteomes" id="UP001165289">
    <property type="component" value="Unassembled WGS sequence"/>
</dbReference>
<organism evidence="3 4">
    <name type="scientific">Oopsacas minuta</name>
    <dbReference type="NCBI Taxonomy" id="111878"/>
    <lineage>
        <taxon>Eukaryota</taxon>
        <taxon>Metazoa</taxon>
        <taxon>Porifera</taxon>
        <taxon>Hexactinellida</taxon>
        <taxon>Hexasterophora</taxon>
        <taxon>Lyssacinosida</taxon>
        <taxon>Leucopsacidae</taxon>
        <taxon>Oopsacas</taxon>
    </lineage>
</organism>
<keyword evidence="2" id="KW-0472">Membrane</keyword>
<evidence type="ECO:0000313" key="4">
    <source>
        <dbReference type="Proteomes" id="UP001165289"/>
    </source>
</evidence>
<accession>A0AAV7JUF3</accession>
<feature type="transmembrane region" description="Helical" evidence="2">
    <location>
        <begin position="33"/>
        <end position="62"/>
    </location>
</feature>
<keyword evidence="2" id="KW-0812">Transmembrane</keyword>
<comment type="caution">
    <text evidence="3">The sequence shown here is derived from an EMBL/GenBank/DDBJ whole genome shotgun (WGS) entry which is preliminary data.</text>
</comment>
<protein>
    <recommendedName>
        <fullName evidence="5">DUF4190 domain-containing protein</fullName>
    </recommendedName>
</protein>
<keyword evidence="2" id="KW-1133">Transmembrane helix</keyword>
<evidence type="ECO:0000313" key="3">
    <source>
        <dbReference type="EMBL" id="KAI6652578.1"/>
    </source>
</evidence>
<proteinExistence type="predicted"/>
<feature type="region of interest" description="Disordered" evidence="1">
    <location>
        <begin position="1"/>
        <end position="23"/>
    </location>
</feature>
<feature type="transmembrane region" description="Helical" evidence="2">
    <location>
        <begin position="83"/>
        <end position="109"/>
    </location>
</feature>
<keyword evidence="4" id="KW-1185">Reference proteome</keyword>
<gene>
    <name evidence="3" type="ORF">LOD99_4363</name>
</gene>
<evidence type="ECO:0000256" key="1">
    <source>
        <dbReference type="SAM" id="MobiDB-lite"/>
    </source>
</evidence>
<reference evidence="3 4" key="1">
    <citation type="journal article" date="2023" name="BMC Biol.">
        <title>The compact genome of the sponge Oopsacas minuta (Hexactinellida) is lacking key metazoan core genes.</title>
        <authorList>
            <person name="Santini S."/>
            <person name="Schenkelaars Q."/>
            <person name="Jourda C."/>
            <person name="Duchesne M."/>
            <person name="Belahbib H."/>
            <person name="Rocher C."/>
            <person name="Selva M."/>
            <person name="Riesgo A."/>
            <person name="Vervoort M."/>
            <person name="Leys S.P."/>
            <person name="Kodjabachian L."/>
            <person name="Le Bivic A."/>
            <person name="Borchiellini C."/>
            <person name="Claverie J.M."/>
            <person name="Renard E."/>
        </authorList>
    </citation>
    <scope>NUCLEOTIDE SEQUENCE [LARGE SCALE GENOMIC DNA]</scope>
    <source>
        <strain evidence="3">SPO-2</strain>
    </source>
</reference>
<evidence type="ECO:0000256" key="2">
    <source>
        <dbReference type="SAM" id="Phobius"/>
    </source>
</evidence>
<feature type="compositionally biased region" description="Polar residues" evidence="1">
    <location>
        <begin position="8"/>
        <end position="23"/>
    </location>
</feature>
<dbReference type="EMBL" id="JAKMXF010000298">
    <property type="protein sequence ID" value="KAI6652578.1"/>
    <property type="molecule type" value="Genomic_DNA"/>
</dbReference>